<feature type="transmembrane region" description="Helical" evidence="1">
    <location>
        <begin position="404"/>
        <end position="425"/>
    </location>
</feature>
<name>A0A0L6VM47_9BASI</name>
<evidence type="ECO:0000313" key="3">
    <source>
        <dbReference type="EMBL" id="KNZ61195.1"/>
    </source>
</evidence>
<protein>
    <submittedName>
        <fullName evidence="3">Putative signal peptide protein</fullName>
    </submittedName>
</protein>
<proteinExistence type="predicted"/>
<feature type="signal peptide" evidence="2">
    <location>
        <begin position="1"/>
        <end position="17"/>
    </location>
</feature>
<feature type="transmembrane region" description="Helical" evidence="1">
    <location>
        <begin position="370"/>
        <end position="392"/>
    </location>
</feature>
<dbReference type="AlphaFoldDB" id="A0A0L6VM47"/>
<keyword evidence="1" id="KW-0472">Membrane</keyword>
<comment type="caution">
    <text evidence="3">The sequence shown here is derived from an EMBL/GenBank/DDBJ whole genome shotgun (WGS) entry which is preliminary data.</text>
</comment>
<dbReference type="Proteomes" id="UP000037035">
    <property type="component" value="Unassembled WGS sequence"/>
</dbReference>
<organism evidence="3 4">
    <name type="scientific">Puccinia sorghi</name>
    <dbReference type="NCBI Taxonomy" id="27349"/>
    <lineage>
        <taxon>Eukaryota</taxon>
        <taxon>Fungi</taxon>
        <taxon>Dikarya</taxon>
        <taxon>Basidiomycota</taxon>
        <taxon>Pucciniomycotina</taxon>
        <taxon>Pucciniomycetes</taxon>
        <taxon>Pucciniales</taxon>
        <taxon>Pucciniaceae</taxon>
        <taxon>Puccinia</taxon>
    </lineage>
</organism>
<sequence>MLVFNSFLSLWLISTSSFFSPLIDCFFLSSLHFPYECFYHYYWLSNRYFQFREFAFAHHRCGSQPSLTHKIITGPLITQILTKKGCNSASESQIMSHTGAQKDGAPCHLHRNWVSCAPKEAVILADILIRIAHWWLSVICRQARADRRQTGAHDTGIMCESNDAHIAGDKSRILSYFFFLADDAPSLVTIDWILFPLDTSTFFSGDILSIFCYFFGGPPLMMMIRKWTCKGPHDLCICLMFFIGIFLLTKSGTDRYRIDAWIKSVSCSQLVDHHDLTNGKLCVLASPSRIDILSCLTFLRSTFDDHEDLFLRIISFYHVWAEAACAASSFKMKLPSSPPPIMTAWTSWIPMLIKQLTLTHFKLTKYKGPLILSLEWVAHIGPSNLLLIFLWLRKDKTKQNKKTPVISPTLLLIVTYYNLLLRPFIQYNSSSSPIEIELNSRGTIRFRINFWLPFPLQFVPDLDDDEDLIVQPFSLHFHSQGCLDQRSECRGGLPSQTVTNPWRAFSSICFGSAKLQRGLFSLFDNIGGTLTRVSSSGALFVLPRETKGKNALILILECKHSYLFIISNSPPLLSFTNTRNLFSPPILATYLNSDSASLLSFRPLRRHLTGPHHHPLDTVRLTGRPPKPLTHRLHEPTIKFSNFIHSRIYIPRYVSPFSSAEIGYYRPSNNTICLCKLHHHPHPLVSSSLNRCPFQTDWFTIAFRHRPTFASPLEAIILFYPDPHPQLSLSLIDSLKRIPKQCASLRGFGISFFLVTLSPNATIFSTPSTISTHRYSRNRKPVISHFKNLVACYNLRPIRQRTSSRSPTINSY</sequence>
<feature type="transmembrane region" description="Helical" evidence="1">
    <location>
        <begin position="207"/>
        <end position="225"/>
    </location>
</feature>
<keyword evidence="1" id="KW-0812">Transmembrane</keyword>
<evidence type="ECO:0000256" key="1">
    <source>
        <dbReference type="SAM" id="Phobius"/>
    </source>
</evidence>
<keyword evidence="2" id="KW-0732">Signal</keyword>
<accession>A0A0L6VM47</accession>
<evidence type="ECO:0000256" key="2">
    <source>
        <dbReference type="SAM" id="SignalP"/>
    </source>
</evidence>
<gene>
    <name evidence="3" type="ORF">VP01_1438g2</name>
</gene>
<feature type="chain" id="PRO_5005568162" evidence="2">
    <location>
        <begin position="18"/>
        <end position="812"/>
    </location>
</feature>
<dbReference type="VEuPathDB" id="FungiDB:VP01_1438g2"/>
<keyword evidence="1" id="KW-1133">Transmembrane helix</keyword>
<evidence type="ECO:0000313" key="4">
    <source>
        <dbReference type="Proteomes" id="UP000037035"/>
    </source>
</evidence>
<keyword evidence="4" id="KW-1185">Reference proteome</keyword>
<feature type="transmembrane region" description="Helical" evidence="1">
    <location>
        <begin position="231"/>
        <end position="249"/>
    </location>
</feature>
<reference evidence="3 4" key="1">
    <citation type="submission" date="2015-08" db="EMBL/GenBank/DDBJ databases">
        <title>Next Generation Sequencing and Analysis of the Genome of Puccinia sorghi L Schw, the Causal Agent of Maize Common Rust.</title>
        <authorList>
            <person name="Rochi L."/>
            <person name="Burguener G."/>
            <person name="Darino M."/>
            <person name="Turjanski A."/>
            <person name="Kreff E."/>
            <person name="Dieguez M.J."/>
            <person name="Sacco F."/>
        </authorList>
    </citation>
    <scope>NUCLEOTIDE SEQUENCE [LARGE SCALE GENOMIC DNA]</scope>
    <source>
        <strain evidence="3 4">RO10H11247</strain>
    </source>
</reference>
<dbReference type="EMBL" id="LAVV01004876">
    <property type="protein sequence ID" value="KNZ61195.1"/>
    <property type="molecule type" value="Genomic_DNA"/>
</dbReference>